<dbReference type="Pfam" id="PF16363">
    <property type="entry name" value="GDP_Man_Dehyd"/>
    <property type="match status" value="1"/>
</dbReference>
<dbReference type="GeneID" id="17089810"/>
<dbReference type="Gramene" id="EME31136">
    <property type="protein sequence ID" value="EME31136"/>
    <property type="gene ID" value="Gasu_16330"/>
</dbReference>
<gene>
    <name evidence="2" type="ORF">Gasu_16330</name>
</gene>
<protein>
    <submittedName>
        <fullName evidence="2">dTDP-glucose 4,6-dehydratase</fullName>
        <ecNumber evidence="2">4.2.1.46</ecNumber>
    </submittedName>
</protein>
<dbReference type="InterPro" id="IPR016040">
    <property type="entry name" value="NAD(P)-bd_dom"/>
</dbReference>
<dbReference type="InterPro" id="IPR036291">
    <property type="entry name" value="NAD(P)-bd_dom_sf"/>
</dbReference>
<dbReference type="Gene3D" id="3.90.25.10">
    <property type="entry name" value="UDP-galactose 4-epimerase, domain 1"/>
    <property type="match status" value="1"/>
</dbReference>
<sequence length="350" mass="39803">MTFLEPLKIEDRLYCPKRILVTGGLGFIGSSVCRHLSSLYPDYFLLILDKVDYCSSTENVSECLRSNNCKLVKGDVLSSDLLRFLLEEEQIDTVLHFAACTHVDNSFGSSLTFTHNNVLGTHVLLECCRQYGRIKRFIHVSTDEVYGGENILSDETSLLEPTNPYACTKAAAELISRGYSKSFGLPIIITRGNNVYGPCQFPDKLIPKSICLLSLNKPAFLHGSGEHKRNFLFVDDAARAFDYILHRGLTNEVYNIGSNDEKSNLEVLLDLLKLFGLESMSDKYIERVKDRAFNDLRYKIDSTKLKQLGWNQRVTWESGLLFTKEWYCNVENLKRWPNYEASLQPHPSLG</sequence>
<dbReference type="EMBL" id="KB454494">
    <property type="protein sequence ID" value="EME31136.1"/>
    <property type="molecule type" value="Genomic_DNA"/>
</dbReference>
<dbReference type="STRING" id="130081.M2W5T0"/>
<dbReference type="Proteomes" id="UP000030680">
    <property type="component" value="Unassembled WGS sequence"/>
</dbReference>
<dbReference type="Gene3D" id="3.40.50.720">
    <property type="entry name" value="NAD(P)-binding Rossmann-like Domain"/>
    <property type="match status" value="1"/>
</dbReference>
<reference evidence="3" key="1">
    <citation type="journal article" date="2013" name="Science">
        <title>Gene transfer from bacteria and archaea facilitated evolution of an extremophilic eukaryote.</title>
        <authorList>
            <person name="Schonknecht G."/>
            <person name="Chen W.H."/>
            <person name="Ternes C.M."/>
            <person name="Barbier G.G."/>
            <person name="Shrestha R.P."/>
            <person name="Stanke M."/>
            <person name="Brautigam A."/>
            <person name="Baker B.J."/>
            <person name="Banfield J.F."/>
            <person name="Garavito R.M."/>
            <person name="Carr K."/>
            <person name="Wilkerson C."/>
            <person name="Rensing S.A."/>
            <person name="Gagneul D."/>
            <person name="Dickenson N.E."/>
            <person name="Oesterhelt C."/>
            <person name="Lercher M.J."/>
            <person name="Weber A.P."/>
        </authorList>
    </citation>
    <scope>NUCLEOTIDE SEQUENCE [LARGE SCALE GENOMIC DNA]</scope>
    <source>
        <strain evidence="3">074W</strain>
    </source>
</reference>
<organism evidence="2 3">
    <name type="scientific">Galdieria sulphuraria</name>
    <name type="common">Red alga</name>
    <dbReference type="NCBI Taxonomy" id="130081"/>
    <lineage>
        <taxon>Eukaryota</taxon>
        <taxon>Rhodophyta</taxon>
        <taxon>Bangiophyceae</taxon>
        <taxon>Galdieriales</taxon>
        <taxon>Galdieriaceae</taxon>
        <taxon>Galdieria</taxon>
    </lineage>
</organism>
<dbReference type="SUPFAM" id="SSF51735">
    <property type="entry name" value="NAD(P)-binding Rossmann-fold domains"/>
    <property type="match status" value="1"/>
</dbReference>
<name>M2W5T0_GALSU</name>
<dbReference type="EC" id="4.2.1.46" evidence="2"/>
<keyword evidence="3" id="KW-1185">Reference proteome</keyword>
<proteinExistence type="predicted"/>
<dbReference type="RefSeq" id="XP_005707656.1">
    <property type="nucleotide sequence ID" value="XM_005707599.1"/>
</dbReference>
<dbReference type="FunFam" id="3.40.50.720:FF:000304">
    <property type="entry name" value="UDP-glucose 4,6-dehydratase"/>
    <property type="match status" value="1"/>
</dbReference>
<keyword evidence="2" id="KW-0456">Lyase</keyword>
<dbReference type="OMA" id="KLIPLMC"/>
<dbReference type="GO" id="GO:0009225">
    <property type="term" value="P:nucleotide-sugar metabolic process"/>
    <property type="evidence" value="ECO:0007669"/>
    <property type="project" value="UniProtKB-ARBA"/>
</dbReference>
<dbReference type="PANTHER" id="PTHR43000">
    <property type="entry name" value="DTDP-D-GLUCOSE 4,6-DEHYDRATASE-RELATED"/>
    <property type="match status" value="1"/>
</dbReference>
<evidence type="ECO:0000313" key="2">
    <source>
        <dbReference type="EMBL" id="EME31136.1"/>
    </source>
</evidence>
<evidence type="ECO:0000259" key="1">
    <source>
        <dbReference type="Pfam" id="PF16363"/>
    </source>
</evidence>
<dbReference type="AlphaFoldDB" id="M2W5T0"/>
<evidence type="ECO:0000313" key="3">
    <source>
        <dbReference type="Proteomes" id="UP000030680"/>
    </source>
</evidence>
<feature type="domain" description="NAD(P)-binding" evidence="1">
    <location>
        <begin position="20"/>
        <end position="319"/>
    </location>
</feature>
<dbReference type="OrthoDB" id="263at2759"/>
<dbReference type="GO" id="GO:0008460">
    <property type="term" value="F:dTDP-glucose 4,6-dehydratase activity"/>
    <property type="evidence" value="ECO:0007669"/>
    <property type="project" value="UniProtKB-EC"/>
</dbReference>
<accession>M2W5T0</accession>
<dbReference type="KEGG" id="gsl:Gasu_16330"/>
<dbReference type="eggNOG" id="KOG0747">
    <property type="taxonomic scope" value="Eukaryota"/>
</dbReference>